<dbReference type="RefSeq" id="WP_345377108.1">
    <property type="nucleotide sequence ID" value="NZ_BAABLM010000010.1"/>
</dbReference>
<reference evidence="2" key="1">
    <citation type="journal article" date="2019" name="Int. J. Syst. Evol. Microbiol.">
        <title>The Global Catalogue of Microorganisms (GCM) 10K type strain sequencing project: providing services to taxonomists for standard genome sequencing and annotation.</title>
        <authorList>
            <consortium name="The Broad Institute Genomics Platform"/>
            <consortium name="The Broad Institute Genome Sequencing Center for Infectious Disease"/>
            <person name="Wu L."/>
            <person name="Ma J."/>
        </authorList>
    </citation>
    <scope>NUCLEOTIDE SEQUENCE [LARGE SCALE GENOMIC DNA]</scope>
    <source>
        <strain evidence="2">JCM 18956</strain>
    </source>
</reference>
<name>A0ABP8W9S4_9MICO</name>
<evidence type="ECO:0000313" key="2">
    <source>
        <dbReference type="Proteomes" id="UP001501295"/>
    </source>
</evidence>
<dbReference type="Proteomes" id="UP001501295">
    <property type="component" value="Unassembled WGS sequence"/>
</dbReference>
<proteinExistence type="predicted"/>
<accession>A0ABP8W9S4</accession>
<evidence type="ECO:0000313" key="1">
    <source>
        <dbReference type="EMBL" id="GAA4684850.1"/>
    </source>
</evidence>
<organism evidence="1 2">
    <name type="scientific">Frondihabitans cladoniiphilus</name>
    <dbReference type="NCBI Taxonomy" id="715785"/>
    <lineage>
        <taxon>Bacteria</taxon>
        <taxon>Bacillati</taxon>
        <taxon>Actinomycetota</taxon>
        <taxon>Actinomycetes</taxon>
        <taxon>Micrococcales</taxon>
        <taxon>Microbacteriaceae</taxon>
        <taxon>Frondihabitans</taxon>
    </lineage>
</organism>
<comment type="caution">
    <text evidence="1">The sequence shown here is derived from an EMBL/GenBank/DDBJ whole genome shotgun (WGS) entry which is preliminary data.</text>
</comment>
<protein>
    <submittedName>
        <fullName evidence="1">Uncharacterized protein</fullName>
    </submittedName>
</protein>
<dbReference type="EMBL" id="BAABLM010000010">
    <property type="protein sequence ID" value="GAA4684850.1"/>
    <property type="molecule type" value="Genomic_DNA"/>
</dbReference>
<gene>
    <name evidence="1" type="ORF">GCM10025780_33850</name>
</gene>
<keyword evidence="2" id="KW-1185">Reference proteome</keyword>
<sequence length="112" mass="13058">MQFYNLNIEFEKRDLSEQEIDEMYDNPIRSELHGALGVNPDGWVELTATVEASGMVAAMATALDRVSDLTAWQVRFADVMTTIDFDKKWGLDEMPFRRYPKKPWLRRLLTRS</sequence>